<dbReference type="SUPFAM" id="SSF143865">
    <property type="entry name" value="CorA soluble domain-like"/>
    <property type="match status" value="1"/>
</dbReference>
<feature type="compositionally biased region" description="Low complexity" evidence="1">
    <location>
        <begin position="211"/>
        <end position="220"/>
    </location>
</feature>
<sequence length="265" mass="29215">MAEPITELNGLSVEYYCERIATIDVTEYAGHQAYYSSLCETTERLRDELDSKLETLCDSAGESSTTLFQNLLNLRNELVSLRDSASSNRDSISDIVTILTRLREDADRLHAEDADWRANVDEDDAATLRSIRESVRAELQSKVLEADAVLWHRALTMSSPPPSAPTTLDAQPHPMPTVESPPAAAGESTGPEDGHSTPSTPRRVGDRTTDTDPTAASPTAEKISDIVNIDGMDVEVTIEMDGEMLRLSDIEAEVRAWRQARYGHR</sequence>
<dbReference type="InParanoid" id="A0A543AZ27"/>
<evidence type="ECO:0000313" key="3">
    <source>
        <dbReference type="Proteomes" id="UP000317043"/>
    </source>
</evidence>
<dbReference type="EMBL" id="VFOW01000001">
    <property type="protein sequence ID" value="TQL77823.1"/>
    <property type="molecule type" value="Genomic_DNA"/>
</dbReference>
<evidence type="ECO:0000256" key="1">
    <source>
        <dbReference type="SAM" id="MobiDB-lite"/>
    </source>
</evidence>
<evidence type="ECO:0000313" key="2">
    <source>
        <dbReference type="EMBL" id="TQL77823.1"/>
    </source>
</evidence>
<protein>
    <submittedName>
        <fullName evidence="2">Uncharacterized protein</fullName>
    </submittedName>
</protein>
<feature type="region of interest" description="Disordered" evidence="1">
    <location>
        <begin position="158"/>
        <end position="222"/>
    </location>
</feature>
<comment type="caution">
    <text evidence="2">The sequence shown here is derived from an EMBL/GenBank/DDBJ whole genome shotgun (WGS) entry which is preliminary data.</text>
</comment>
<accession>A0A543AZ27</accession>
<dbReference type="Proteomes" id="UP000317043">
    <property type="component" value="Unassembled WGS sequence"/>
</dbReference>
<name>A0A543AZ27_9ACTN</name>
<organism evidence="2 3">
    <name type="scientific">Stackebrandtia endophytica</name>
    <dbReference type="NCBI Taxonomy" id="1496996"/>
    <lineage>
        <taxon>Bacteria</taxon>
        <taxon>Bacillati</taxon>
        <taxon>Actinomycetota</taxon>
        <taxon>Actinomycetes</taxon>
        <taxon>Glycomycetales</taxon>
        <taxon>Glycomycetaceae</taxon>
        <taxon>Stackebrandtia</taxon>
    </lineage>
</organism>
<dbReference type="InterPro" id="IPR045861">
    <property type="entry name" value="CorA_cytoplasmic_dom"/>
</dbReference>
<proteinExistence type="predicted"/>
<keyword evidence="3" id="KW-1185">Reference proteome</keyword>
<dbReference type="AlphaFoldDB" id="A0A543AZ27"/>
<gene>
    <name evidence="2" type="ORF">FB566_3390</name>
</gene>
<reference evidence="2 3" key="1">
    <citation type="submission" date="2019-06" db="EMBL/GenBank/DDBJ databases">
        <title>Sequencing the genomes of 1000 actinobacteria strains.</title>
        <authorList>
            <person name="Klenk H.-P."/>
        </authorList>
    </citation>
    <scope>NUCLEOTIDE SEQUENCE [LARGE SCALE GENOMIC DNA]</scope>
    <source>
        <strain evidence="2 3">DSM 45928</strain>
    </source>
</reference>